<dbReference type="Proteomes" id="UP000305401">
    <property type="component" value="Unassembled WGS sequence"/>
</dbReference>
<organism evidence="1 2">
    <name type="scientific">Muribaculum caecicola</name>
    <dbReference type="NCBI Taxonomy" id="3038144"/>
    <lineage>
        <taxon>Bacteria</taxon>
        <taxon>Pseudomonadati</taxon>
        <taxon>Bacteroidota</taxon>
        <taxon>Bacteroidia</taxon>
        <taxon>Bacteroidales</taxon>
        <taxon>Muribaculaceae</taxon>
        <taxon>Muribaculum</taxon>
    </lineage>
</organism>
<dbReference type="EMBL" id="SSTG01000106">
    <property type="protein sequence ID" value="THG46639.1"/>
    <property type="molecule type" value="Genomic_DNA"/>
</dbReference>
<evidence type="ECO:0000313" key="1">
    <source>
        <dbReference type="EMBL" id="THG46639.1"/>
    </source>
</evidence>
<protein>
    <submittedName>
        <fullName evidence="1">Helix-turn-helix domain-containing protein</fullName>
    </submittedName>
</protein>
<comment type="caution">
    <text evidence="1">The sequence shown here is derived from an EMBL/GenBank/DDBJ whole genome shotgun (WGS) entry which is preliminary data.</text>
</comment>
<name>A0AC61S4Z5_9BACT</name>
<reference evidence="1" key="1">
    <citation type="submission" date="2019-04" db="EMBL/GenBank/DDBJ databases">
        <title>Microbes associate with the intestines of laboratory mice.</title>
        <authorList>
            <person name="Navarre W."/>
            <person name="Wong E."/>
            <person name="Huang K.C."/>
            <person name="Tropini C."/>
            <person name="Ng K."/>
            <person name="Yu B."/>
        </authorList>
    </citation>
    <scope>NUCLEOTIDE SEQUENCE</scope>
    <source>
        <strain evidence="1">NM86_A22</strain>
    </source>
</reference>
<sequence length="664" mass="72032">MNRKLRKTLTVLFVLASIAVSASVRIGMRDGLAESRTRAVLPLPDGRVAIATTATVDIFDGTRFTMSVELPPAKSINIEGYEGGRRLYIDKSNRLWLKNDRHQLYILDIDSGVPLSPDSVMKSIGFPENVSNVYLAGDTIAVITPENKLCIGTHRHCGTAITVTDIPDDIVTHSGKLLLGFRSGRICTIKPDGTIASAVPPSAQPAKSPLIINVSGNSLYIGSSHTDSSAITAYSLPLFEQEYSFGTSGTISGISAVNDTLLVASNRGLSAYSHGGSKTKTLLNEPLTAIALDNQCGIWTTTSGNGAIFTDKRRESLFKIDTTAYRNRTSPTFCSKLAQQLADTIAPGITNCSLYGSDGTIWLGTRKGLIATDSTGRIIAVIDRTSGLSTDNVQSVCLDKNGSIWITTANGISRIVTTAPGTFSVTSFGQLDGILLDGREFRQARMYADTSGIIHAAFSGGVCSFSPDSLLNTSRYTYTVTPPGPTEPTKQTSPWWAITGFAAMLLSIMFVVLKKRIRSKKRKEYSRREFLLSAGANAAGKIIEKKRLDDPDAEFLYKLQNAVEENLTEKKLNVQILSRIMAMDRTVLYRRMMALTGLTPSVYIKTARMNAARQLLTETNLGIADIATKAGFASPKYFSKVFRQHFGKSPADFRNEAANNHLNT</sequence>
<gene>
    <name evidence="1" type="ORF">E5990_08145</name>
</gene>
<keyword evidence="2" id="KW-1185">Reference proteome</keyword>
<proteinExistence type="predicted"/>
<evidence type="ECO:0000313" key="2">
    <source>
        <dbReference type="Proteomes" id="UP000305401"/>
    </source>
</evidence>
<accession>A0AC61S4Z5</accession>